<accession>A0ABS3LGE4</accession>
<feature type="transmembrane region" description="Helical" evidence="1">
    <location>
        <begin position="223"/>
        <end position="242"/>
    </location>
</feature>
<feature type="transmembrane region" description="Helical" evidence="1">
    <location>
        <begin position="36"/>
        <end position="56"/>
    </location>
</feature>
<dbReference type="Proteomes" id="UP000664601">
    <property type="component" value="Unassembled WGS sequence"/>
</dbReference>
<evidence type="ECO:0000256" key="1">
    <source>
        <dbReference type="SAM" id="Phobius"/>
    </source>
</evidence>
<keyword evidence="1" id="KW-0812">Transmembrane</keyword>
<protein>
    <submittedName>
        <fullName evidence="2">Fimbrial assembly protein fimC</fullName>
    </submittedName>
</protein>
<evidence type="ECO:0000313" key="2">
    <source>
        <dbReference type="EMBL" id="MBO1308724.1"/>
    </source>
</evidence>
<evidence type="ECO:0000313" key="3">
    <source>
        <dbReference type="Proteomes" id="UP000664601"/>
    </source>
</evidence>
<dbReference type="RefSeq" id="WP_207675713.1">
    <property type="nucleotide sequence ID" value="NZ_JAFREM010000041.1"/>
</dbReference>
<dbReference type="EMBL" id="JAFREM010000041">
    <property type="protein sequence ID" value="MBO1308724.1"/>
    <property type="molecule type" value="Genomic_DNA"/>
</dbReference>
<feature type="transmembrane region" description="Helical" evidence="1">
    <location>
        <begin position="165"/>
        <end position="184"/>
    </location>
</feature>
<proteinExistence type="predicted"/>
<dbReference type="Pfam" id="PF05857">
    <property type="entry name" value="TraX"/>
    <property type="match status" value="1"/>
</dbReference>
<name>A0ABS3LGE4_9ENTE</name>
<dbReference type="InterPro" id="IPR008875">
    <property type="entry name" value="TraX"/>
</dbReference>
<feature type="transmembrane region" description="Helical" evidence="1">
    <location>
        <begin position="68"/>
        <end position="86"/>
    </location>
</feature>
<sequence length="243" mass="27818">MTKSIDGFKLKVIAIIAMTLNHIGSGFEIAQYSEALYFFTEFIGKLTFPIMAYLLVEGFYYTRDRRKYAGRLAIFWLVSIYPFHLLFYSNHSFGARELVNNIFFTLLMGLMLMVACEKVESTGLQIGLAILFSIATVMSDWNLIGVWLIFGFYKWRGKKIGKIVPVVYTTAFLVGMTGLMYASFPGQIPLYEVLSGLGLLLVIPLLIAYNGQRGYSPAWMKWGFYWFYPIHLLVLAGIRFLLY</sequence>
<keyword evidence="1" id="KW-0472">Membrane</keyword>
<keyword evidence="3" id="KW-1185">Reference proteome</keyword>
<feature type="transmembrane region" description="Helical" evidence="1">
    <location>
        <begin position="12"/>
        <end position="30"/>
    </location>
</feature>
<reference evidence="2 3" key="1">
    <citation type="submission" date="2021-03" db="EMBL/GenBank/DDBJ databases">
        <title>Enterococcal diversity collection.</title>
        <authorList>
            <person name="Gilmore M.S."/>
            <person name="Schwartzman J."/>
            <person name="Van Tyne D."/>
            <person name="Martin M."/>
            <person name="Earl A.M."/>
            <person name="Manson A.L."/>
            <person name="Straub T."/>
            <person name="Salamzade R."/>
            <person name="Saavedra J."/>
            <person name="Lebreton F."/>
            <person name="Prichula J."/>
            <person name="Schaufler K."/>
            <person name="Gaca A."/>
            <person name="Sgardioli B."/>
            <person name="Wagenaar J."/>
            <person name="Strong T."/>
        </authorList>
    </citation>
    <scope>NUCLEOTIDE SEQUENCE [LARGE SCALE GENOMIC DNA]</scope>
    <source>
        <strain evidence="2 3">669A</strain>
    </source>
</reference>
<feature type="transmembrane region" description="Helical" evidence="1">
    <location>
        <begin position="98"/>
        <end position="116"/>
    </location>
</feature>
<organism evidence="2 3">
    <name type="scientific">Candidatus Enterococcus moelleringii</name>
    <dbReference type="NCBI Taxonomy" id="2815325"/>
    <lineage>
        <taxon>Bacteria</taxon>
        <taxon>Bacillati</taxon>
        <taxon>Bacillota</taxon>
        <taxon>Bacilli</taxon>
        <taxon>Lactobacillales</taxon>
        <taxon>Enterococcaceae</taxon>
        <taxon>Enterococcus</taxon>
    </lineage>
</organism>
<feature type="transmembrane region" description="Helical" evidence="1">
    <location>
        <begin position="191"/>
        <end position="211"/>
    </location>
</feature>
<gene>
    <name evidence="2" type="ORF">JZO70_21300</name>
</gene>
<comment type="caution">
    <text evidence="2">The sequence shown here is derived from an EMBL/GenBank/DDBJ whole genome shotgun (WGS) entry which is preliminary data.</text>
</comment>
<feature type="transmembrane region" description="Helical" evidence="1">
    <location>
        <begin position="128"/>
        <end position="153"/>
    </location>
</feature>
<keyword evidence="1" id="KW-1133">Transmembrane helix</keyword>